<protein>
    <submittedName>
        <fullName evidence="3">Acetyl-CoA acetyltransferase</fullName>
    </submittedName>
</protein>
<dbReference type="PIRSF" id="PIRSF000429">
    <property type="entry name" value="Ac-CoA_Ac_transf"/>
    <property type="match status" value="1"/>
</dbReference>
<dbReference type="SUPFAM" id="SSF53901">
    <property type="entry name" value="Thiolase-like"/>
    <property type="match status" value="2"/>
</dbReference>
<feature type="domain" description="Thiolase N-terminal" evidence="1">
    <location>
        <begin position="20"/>
        <end position="177"/>
    </location>
</feature>
<dbReference type="RefSeq" id="WP_132876910.1">
    <property type="nucleotide sequence ID" value="NZ_SLXQ01000003.1"/>
</dbReference>
<keyword evidence="3" id="KW-0808">Transferase</keyword>
<dbReference type="Pfam" id="PF00108">
    <property type="entry name" value="Thiolase_N"/>
    <property type="match status" value="1"/>
</dbReference>
<dbReference type="Gene3D" id="3.40.47.10">
    <property type="match status" value="1"/>
</dbReference>
<sequence>MPRSDGDRVAIIGIGIYPHGRHPGVSAATMGIDAIRKALADAGVTWGEIEFAAGGSMVSGMPDSVVGDLGLTGVPFINVRNACATGASTLLAASTALRAGDAELAVVVGYDKHERGAFSAPPELLGVADWYAAQGLMLTPQFFAMKIQRYMHDYGISASTLAKVAAKAYRNGALNPTAFRRTPMSERHIASSAMITPPLTQYMYCSPDEGAVAAVLATERKAAELGVEPIYLRSVALRTRSYGSLEVFGTSVSLADTPPPTTPAAEAAFAQAGLTPTDVDIAQLSDGEAGAEVMGMAETGLCAHGAQEELIQQGQTELDGSLPVNTDGGLIANGEPVGANGLRQVHETVLQLRGQAGQRQVPNDPQVGFTQVYGAPGVAACTVLAKS</sequence>
<dbReference type="AlphaFoldDB" id="A0A4R2QY83"/>
<dbReference type="GO" id="GO:0016747">
    <property type="term" value="F:acyltransferase activity, transferring groups other than amino-acyl groups"/>
    <property type="evidence" value="ECO:0007669"/>
    <property type="project" value="InterPro"/>
</dbReference>
<organism evidence="3 4">
    <name type="scientific">Tamaricihabitans halophyticus</name>
    <dbReference type="NCBI Taxonomy" id="1262583"/>
    <lineage>
        <taxon>Bacteria</taxon>
        <taxon>Bacillati</taxon>
        <taxon>Actinomycetota</taxon>
        <taxon>Actinomycetes</taxon>
        <taxon>Pseudonocardiales</taxon>
        <taxon>Pseudonocardiaceae</taxon>
        <taxon>Tamaricihabitans</taxon>
    </lineage>
</organism>
<proteinExistence type="predicted"/>
<dbReference type="Pfam" id="PF22691">
    <property type="entry name" value="Thiolase_C_1"/>
    <property type="match status" value="1"/>
</dbReference>
<name>A0A4R2QY83_9PSEU</name>
<dbReference type="InterPro" id="IPR016039">
    <property type="entry name" value="Thiolase-like"/>
</dbReference>
<evidence type="ECO:0000313" key="4">
    <source>
        <dbReference type="Proteomes" id="UP000294911"/>
    </source>
</evidence>
<keyword evidence="4" id="KW-1185">Reference proteome</keyword>
<dbReference type="InterPro" id="IPR020616">
    <property type="entry name" value="Thiolase_N"/>
</dbReference>
<accession>A0A4R2QY83</accession>
<evidence type="ECO:0000259" key="2">
    <source>
        <dbReference type="Pfam" id="PF22691"/>
    </source>
</evidence>
<evidence type="ECO:0000259" key="1">
    <source>
        <dbReference type="Pfam" id="PF00108"/>
    </source>
</evidence>
<dbReference type="EMBL" id="SLXQ01000003">
    <property type="protein sequence ID" value="TCP54139.1"/>
    <property type="molecule type" value="Genomic_DNA"/>
</dbReference>
<dbReference type="PANTHER" id="PTHR42870">
    <property type="entry name" value="ACETYL-COA C-ACETYLTRANSFERASE"/>
    <property type="match status" value="1"/>
</dbReference>
<dbReference type="CDD" id="cd00829">
    <property type="entry name" value="SCP-x_thiolase"/>
    <property type="match status" value="1"/>
</dbReference>
<dbReference type="Proteomes" id="UP000294911">
    <property type="component" value="Unassembled WGS sequence"/>
</dbReference>
<feature type="domain" description="Thiolase C-terminal" evidence="2">
    <location>
        <begin position="261"/>
        <end position="384"/>
    </location>
</feature>
<evidence type="ECO:0000313" key="3">
    <source>
        <dbReference type="EMBL" id="TCP54139.1"/>
    </source>
</evidence>
<dbReference type="InterPro" id="IPR002155">
    <property type="entry name" value="Thiolase"/>
</dbReference>
<comment type="caution">
    <text evidence="3">The sequence shown here is derived from an EMBL/GenBank/DDBJ whole genome shotgun (WGS) entry which is preliminary data.</text>
</comment>
<dbReference type="OrthoDB" id="9785768at2"/>
<gene>
    <name evidence="3" type="ORF">EV191_103180</name>
</gene>
<dbReference type="PANTHER" id="PTHR42870:SF1">
    <property type="entry name" value="NON-SPECIFIC LIPID-TRANSFER PROTEIN-LIKE 2"/>
    <property type="match status" value="1"/>
</dbReference>
<reference evidence="3 4" key="1">
    <citation type="submission" date="2019-03" db="EMBL/GenBank/DDBJ databases">
        <title>Genomic Encyclopedia of Type Strains, Phase IV (KMG-IV): sequencing the most valuable type-strain genomes for metagenomic binning, comparative biology and taxonomic classification.</title>
        <authorList>
            <person name="Goeker M."/>
        </authorList>
    </citation>
    <scope>NUCLEOTIDE SEQUENCE [LARGE SCALE GENOMIC DNA]</scope>
    <source>
        <strain evidence="3 4">DSM 45765</strain>
    </source>
</reference>
<dbReference type="InterPro" id="IPR055140">
    <property type="entry name" value="Thiolase_C_2"/>
</dbReference>